<dbReference type="EMBL" id="CADCTO010000376">
    <property type="protein sequence ID" value="CAA9269728.1"/>
    <property type="molecule type" value="Genomic_DNA"/>
</dbReference>
<feature type="signal peptide" evidence="1">
    <location>
        <begin position="1"/>
        <end position="45"/>
    </location>
</feature>
<keyword evidence="1" id="KW-0732">Signal</keyword>
<reference evidence="2" key="1">
    <citation type="submission" date="2020-02" db="EMBL/GenBank/DDBJ databases">
        <authorList>
            <person name="Meier V. D."/>
        </authorList>
    </citation>
    <scope>NUCLEOTIDE SEQUENCE</scope>
    <source>
        <strain evidence="2">AVDCRST_MAG63</strain>
    </source>
</reference>
<protein>
    <submittedName>
        <fullName evidence="2">Uncharacterized protein</fullName>
    </submittedName>
</protein>
<evidence type="ECO:0000313" key="2">
    <source>
        <dbReference type="EMBL" id="CAA9269728.1"/>
    </source>
</evidence>
<accession>A0A6J4J3P9</accession>
<dbReference type="AlphaFoldDB" id="A0A6J4J3P9"/>
<organism evidence="2">
    <name type="scientific">uncultured Armatimonadetes bacterium</name>
    <dbReference type="NCBI Taxonomy" id="157466"/>
    <lineage>
        <taxon>Bacteria</taxon>
        <taxon>Bacillati</taxon>
        <taxon>Armatimonadota</taxon>
        <taxon>environmental samples</taxon>
    </lineage>
</organism>
<evidence type="ECO:0000256" key="1">
    <source>
        <dbReference type="SAM" id="SignalP"/>
    </source>
</evidence>
<sequence>MVGGETGRTMPLQESAVQSVRLLARAARRVSAALSVGMLLAPAHAAPAPAQDPPPQPAAVAPAGNAAAILMNINDLGLLKALQPVKLTGEQVTALVPVLREVADQGKALLRQDEEALRAIATDVEKARSAALAGTPVPADLEARVEATAKAAEARRKKARTAAVGRIVGALKTGLTPEQLTGIAARVEKVLGGKLVPPQYKQTPSKAPREAVQDLAVAYFVEQVLLNERAVDVVSQMKPPPSAAEAPAAAAAP</sequence>
<proteinExistence type="predicted"/>
<name>A0A6J4J3P9_9BACT</name>
<feature type="chain" id="PRO_5026982215" evidence="1">
    <location>
        <begin position="46"/>
        <end position="253"/>
    </location>
</feature>
<gene>
    <name evidence="2" type="ORF">AVDCRST_MAG63-2870</name>
</gene>